<evidence type="ECO:0000256" key="6">
    <source>
        <dbReference type="HAMAP-Rule" id="MF_00117"/>
    </source>
</evidence>
<keyword evidence="1 6" id="KW-0963">Cytoplasm</keyword>
<dbReference type="InterPro" id="IPR016153">
    <property type="entry name" value="Heat_shock_Hsp33_N"/>
</dbReference>
<dbReference type="SUPFAM" id="SSF118352">
    <property type="entry name" value="HSP33 redox switch-like"/>
    <property type="match status" value="1"/>
</dbReference>
<reference evidence="7" key="2">
    <citation type="journal article" date="2021" name="PeerJ">
        <title>Extensive microbial diversity within the chicken gut microbiome revealed by metagenomics and culture.</title>
        <authorList>
            <person name="Gilroy R."/>
            <person name="Ravi A."/>
            <person name="Getino M."/>
            <person name="Pursley I."/>
            <person name="Horton D.L."/>
            <person name="Alikhan N.F."/>
            <person name="Baker D."/>
            <person name="Gharbi K."/>
            <person name="Hall N."/>
            <person name="Watson M."/>
            <person name="Adriaenssens E.M."/>
            <person name="Foster-Nyarko E."/>
            <person name="Jarju S."/>
            <person name="Secka A."/>
            <person name="Antonio M."/>
            <person name="Oren A."/>
            <person name="Chaudhuri R.R."/>
            <person name="La Ragione R."/>
            <person name="Hildebrand F."/>
            <person name="Pallen M.J."/>
        </authorList>
    </citation>
    <scope>NUCLEOTIDE SEQUENCE</scope>
    <source>
        <strain evidence="7">USAMLcec3-3695</strain>
    </source>
</reference>
<comment type="caution">
    <text evidence="7">The sequence shown here is derived from an EMBL/GenBank/DDBJ whole genome shotgun (WGS) entry which is preliminary data.</text>
</comment>
<keyword evidence="4 6" id="KW-0143">Chaperone</keyword>
<reference evidence="7" key="1">
    <citation type="submission" date="2020-10" db="EMBL/GenBank/DDBJ databases">
        <authorList>
            <person name="Gilroy R."/>
        </authorList>
    </citation>
    <scope>NUCLEOTIDE SEQUENCE</scope>
    <source>
        <strain evidence="7">USAMLcec3-3695</strain>
    </source>
</reference>
<dbReference type="GO" id="GO:0051082">
    <property type="term" value="F:unfolded protein binding"/>
    <property type="evidence" value="ECO:0007669"/>
    <property type="project" value="UniProtKB-UniRule"/>
</dbReference>
<keyword evidence="2 6" id="KW-0862">Zinc</keyword>
<dbReference type="InterPro" id="IPR000397">
    <property type="entry name" value="Heat_shock_Hsp33"/>
</dbReference>
<organism evidence="7 8">
    <name type="scientific">Candidatus Ornithomonoglobus merdipullorum</name>
    <dbReference type="NCBI Taxonomy" id="2840895"/>
    <lineage>
        <taxon>Bacteria</taxon>
        <taxon>Bacillati</taxon>
        <taxon>Bacillota</taxon>
        <taxon>Clostridia</taxon>
        <taxon>Candidatus Ornithomonoglobus</taxon>
    </lineage>
</organism>
<comment type="function">
    <text evidence="6">Redox regulated molecular chaperone. Protects both thermally unfolding and oxidatively damaged proteins from irreversible aggregation. Plays an important role in the bacterial defense system toward oxidative stress.</text>
</comment>
<keyword evidence="5 6" id="KW-0676">Redox-active center</keyword>
<evidence type="ECO:0000256" key="4">
    <source>
        <dbReference type="ARBA" id="ARBA00023186"/>
    </source>
</evidence>
<dbReference type="Proteomes" id="UP000824109">
    <property type="component" value="Unassembled WGS sequence"/>
</dbReference>
<dbReference type="PANTHER" id="PTHR30111:SF1">
    <property type="entry name" value="33 KDA CHAPERONIN"/>
    <property type="match status" value="1"/>
</dbReference>
<evidence type="ECO:0000313" key="8">
    <source>
        <dbReference type="Proteomes" id="UP000824109"/>
    </source>
</evidence>
<proteinExistence type="inferred from homology"/>
<dbReference type="AlphaFoldDB" id="A0A9D1MAS6"/>
<dbReference type="NCBIfam" id="NF001033">
    <property type="entry name" value="PRK00114.1"/>
    <property type="match status" value="1"/>
</dbReference>
<evidence type="ECO:0000256" key="2">
    <source>
        <dbReference type="ARBA" id="ARBA00022833"/>
    </source>
</evidence>
<comment type="similarity">
    <text evidence="6">Belongs to the HSP33 family.</text>
</comment>
<dbReference type="GO" id="GO:0005737">
    <property type="term" value="C:cytoplasm"/>
    <property type="evidence" value="ECO:0007669"/>
    <property type="project" value="UniProtKB-SubCell"/>
</dbReference>
<dbReference type="CDD" id="cd00498">
    <property type="entry name" value="Hsp33"/>
    <property type="match status" value="1"/>
</dbReference>
<feature type="disulfide bond" description="Redox-active" evidence="6">
    <location>
        <begin position="270"/>
        <end position="273"/>
    </location>
</feature>
<dbReference type="PIRSF" id="PIRSF005261">
    <property type="entry name" value="Heat_shock_Hsp33"/>
    <property type="match status" value="1"/>
</dbReference>
<comment type="PTM">
    <text evidence="6">Under oxidizing conditions two disulfide bonds are formed involving the reactive cysteines. Under reducing conditions zinc is bound to the reactive cysteines and the protein is inactive.</text>
</comment>
<accession>A0A9D1MAS6</accession>
<dbReference type="PANTHER" id="PTHR30111">
    <property type="entry name" value="33 KDA CHAPERONIN"/>
    <property type="match status" value="1"/>
</dbReference>
<protein>
    <recommendedName>
        <fullName evidence="6">33 kDa chaperonin</fullName>
    </recommendedName>
    <alternativeName>
        <fullName evidence="6">Heat shock protein 33 homolog</fullName>
        <shortName evidence="6">HSP33</shortName>
    </alternativeName>
</protein>
<evidence type="ECO:0000256" key="1">
    <source>
        <dbReference type="ARBA" id="ARBA00022490"/>
    </source>
</evidence>
<evidence type="ECO:0000256" key="3">
    <source>
        <dbReference type="ARBA" id="ARBA00023157"/>
    </source>
</evidence>
<dbReference type="HAMAP" id="MF_00117">
    <property type="entry name" value="HslO"/>
    <property type="match status" value="1"/>
</dbReference>
<gene>
    <name evidence="6 7" type="primary">hslO</name>
    <name evidence="7" type="ORF">IAA61_02970</name>
</gene>
<sequence length="292" mass="31432">MDTLIRGNSTDGSIRVFSAITTDTVNEAHRIHKTSATASAALGRLLTAAAIMGAQLKSDTDSVTLQINGEGPLGIMIAVTDNKSHVRGYAANPQADLPTNAKGKLDVGGAVGPGFLSVIRDLGLKEPYIGRTPLISGEIAEDLTYYYVKSEQIPTAVALGVLVDTDLSIKAAGGYMIQLMPEATEETAERLTEIVENAPSVTDMITSGMSAEDIAFAVTSGFDMLLENNAAQPMYECKCSRERMERALISIGKQELRDIIEEQGEAEMSCQFCDKLYHFTREELEALCEKAK</sequence>
<name>A0A9D1MAS6_9FIRM</name>
<feature type="disulfide bond" description="Redox-active" evidence="6">
    <location>
        <begin position="237"/>
        <end position="239"/>
    </location>
</feature>
<evidence type="ECO:0000313" key="7">
    <source>
        <dbReference type="EMBL" id="HIU56759.1"/>
    </source>
</evidence>
<dbReference type="InterPro" id="IPR016154">
    <property type="entry name" value="Heat_shock_Hsp33_C"/>
</dbReference>
<dbReference type="GO" id="GO:0044183">
    <property type="term" value="F:protein folding chaperone"/>
    <property type="evidence" value="ECO:0007669"/>
    <property type="project" value="TreeGrafter"/>
</dbReference>
<comment type="subcellular location">
    <subcellularLocation>
        <location evidence="6">Cytoplasm</location>
    </subcellularLocation>
</comment>
<dbReference type="GO" id="GO:0042026">
    <property type="term" value="P:protein refolding"/>
    <property type="evidence" value="ECO:0007669"/>
    <property type="project" value="TreeGrafter"/>
</dbReference>
<dbReference type="SUPFAM" id="SSF64397">
    <property type="entry name" value="Hsp33 domain"/>
    <property type="match status" value="1"/>
</dbReference>
<evidence type="ECO:0000256" key="5">
    <source>
        <dbReference type="ARBA" id="ARBA00023284"/>
    </source>
</evidence>
<dbReference type="EMBL" id="DVNB01000029">
    <property type="protein sequence ID" value="HIU56759.1"/>
    <property type="molecule type" value="Genomic_DNA"/>
</dbReference>
<dbReference type="Pfam" id="PF01430">
    <property type="entry name" value="HSP33"/>
    <property type="match status" value="1"/>
</dbReference>
<keyword evidence="3 6" id="KW-1015">Disulfide bond</keyword>
<dbReference type="Gene3D" id="3.55.30.10">
    <property type="entry name" value="Hsp33 domain"/>
    <property type="match status" value="1"/>
</dbReference>
<dbReference type="Gene3D" id="3.90.1280.10">
    <property type="entry name" value="HSP33 redox switch-like"/>
    <property type="match status" value="1"/>
</dbReference>